<evidence type="ECO:0000313" key="2">
    <source>
        <dbReference type="EMBL" id="RKO99440.1"/>
    </source>
</evidence>
<dbReference type="EMBL" id="ML014285">
    <property type="protein sequence ID" value="RKO99440.1"/>
    <property type="molecule type" value="Genomic_DNA"/>
</dbReference>
<accession>A0A4P9X360</accession>
<evidence type="ECO:0000313" key="3">
    <source>
        <dbReference type="Proteomes" id="UP000274922"/>
    </source>
</evidence>
<organism evidence="2 3">
    <name type="scientific">Caulochytrium protostelioides</name>
    <dbReference type="NCBI Taxonomy" id="1555241"/>
    <lineage>
        <taxon>Eukaryota</taxon>
        <taxon>Fungi</taxon>
        <taxon>Fungi incertae sedis</taxon>
        <taxon>Chytridiomycota</taxon>
        <taxon>Chytridiomycota incertae sedis</taxon>
        <taxon>Chytridiomycetes</taxon>
        <taxon>Caulochytriales</taxon>
        <taxon>Caulochytriaceae</taxon>
        <taxon>Caulochytrium</taxon>
    </lineage>
</organism>
<feature type="region of interest" description="Disordered" evidence="1">
    <location>
        <begin position="273"/>
        <end position="301"/>
    </location>
</feature>
<name>A0A4P9X360_9FUNG</name>
<dbReference type="Proteomes" id="UP000274922">
    <property type="component" value="Unassembled WGS sequence"/>
</dbReference>
<dbReference type="AlphaFoldDB" id="A0A4P9X360"/>
<keyword evidence="3" id="KW-1185">Reference proteome</keyword>
<gene>
    <name evidence="2" type="ORF">CXG81DRAFT_20480</name>
</gene>
<evidence type="ECO:0000256" key="1">
    <source>
        <dbReference type="SAM" id="MobiDB-lite"/>
    </source>
</evidence>
<proteinExistence type="predicted"/>
<protein>
    <submittedName>
        <fullName evidence="2">Uncharacterized protein</fullName>
    </submittedName>
</protein>
<sequence>MRQKKSYFDTLIEWQSLWTNDDEVVIAEFRDLVTQSQVNLMKAMMPEEFSKSIVAASTQHLAWCLDPIQDAYHFWQMATFANWMNGFFLSNWLEARSDKTFHSPIPLDSPVVPSSKSKPETKTSAEDLHDALIFMLNNLASKSLMPVLKFYAAAFPAIVSAVELITQIARVQQLVFASGALHKLVWQAQLKQKNKSHAKPTNHIKAAAESYTESLKYISRFQAKHASQSFLDSHLMQTLSNYAWGITESHGTSIYEAWSQLQKEDLENLQKTADRDAAQSGAQAPVVTAPEVAEESGSTPASEEAELLHKILRHIRLDTVVTPTPAMLEDPNGDFLEFYDALLAVYTHLYQTSPISISDPINNAHEAFNEVWKLEEFKPIVEDLDMGQLEQIMEEKLRNLDEAARKFLPSDFRSSKPEDGDGRFPLLPSKIFGQVMDLFQFVDGVAQLWQQATTPSQILTFFSNADVYRQTMNVSHRLGQYRVLNQYLRLSSQNN</sequence>
<reference evidence="3" key="1">
    <citation type="journal article" date="2018" name="Nat. Microbiol.">
        <title>Leveraging single-cell genomics to expand the fungal tree of life.</title>
        <authorList>
            <person name="Ahrendt S.R."/>
            <person name="Quandt C.A."/>
            <person name="Ciobanu D."/>
            <person name="Clum A."/>
            <person name="Salamov A."/>
            <person name="Andreopoulos B."/>
            <person name="Cheng J.F."/>
            <person name="Woyke T."/>
            <person name="Pelin A."/>
            <person name="Henrissat B."/>
            <person name="Reynolds N.K."/>
            <person name="Benny G.L."/>
            <person name="Smith M.E."/>
            <person name="James T.Y."/>
            <person name="Grigoriev I.V."/>
        </authorList>
    </citation>
    <scope>NUCLEOTIDE SEQUENCE [LARGE SCALE GENOMIC DNA]</scope>
    <source>
        <strain evidence="3">ATCC 52028</strain>
    </source>
</reference>